<comment type="caution">
    <text evidence="1">The sequence shown here is derived from an EMBL/GenBank/DDBJ whole genome shotgun (WGS) entry which is preliminary data.</text>
</comment>
<reference evidence="1" key="1">
    <citation type="submission" date="2019-08" db="EMBL/GenBank/DDBJ databases">
        <authorList>
            <person name="Kucharzyk K."/>
            <person name="Murdoch R.W."/>
            <person name="Higgins S."/>
            <person name="Loffler F."/>
        </authorList>
    </citation>
    <scope>NUCLEOTIDE SEQUENCE</scope>
</reference>
<proteinExistence type="predicted"/>
<sequence length="100" mass="11281">MTETIHQVVHAQRSDEKSFIHIVLYLFGLFQFGEILQSHVTLGNSQHKAVPSVFDIRIFAVVFMREQGTVVGIVPIGSAARKHHFVRQTFQHEPNATSAL</sequence>
<gene>
    <name evidence="1" type="ORF">SDC9_103763</name>
</gene>
<dbReference type="EMBL" id="VSSQ01016013">
    <property type="protein sequence ID" value="MPM56946.1"/>
    <property type="molecule type" value="Genomic_DNA"/>
</dbReference>
<accession>A0A645AVX5</accession>
<organism evidence="1">
    <name type="scientific">bioreactor metagenome</name>
    <dbReference type="NCBI Taxonomy" id="1076179"/>
    <lineage>
        <taxon>unclassified sequences</taxon>
        <taxon>metagenomes</taxon>
        <taxon>ecological metagenomes</taxon>
    </lineage>
</organism>
<protein>
    <submittedName>
        <fullName evidence="1">Uncharacterized protein</fullName>
    </submittedName>
</protein>
<dbReference type="AlphaFoldDB" id="A0A645AVX5"/>
<evidence type="ECO:0000313" key="1">
    <source>
        <dbReference type="EMBL" id="MPM56946.1"/>
    </source>
</evidence>
<name>A0A645AVX5_9ZZZZ</name>